<dbReference type="Gene3D" id="3.30.230.130">
    <property type="entry name" value="Cullin, Chain C, Domain 2"/>
    <property type="match status" value="1"/>
</dbReference>
<dbReference type="SUPFAM" id="SSF46785">
    <property type="entry name" value="Winged helix' DNA-binding domain"/>
    <property type="match status" value="1"/>
</dbReference>
<keyword evidence="3" id="KW-1017">Isopeptide bond</keyword>
<comment type="pathway">
    <text evidence="1">Protein modification; protein ubiquitination.</text>
</comment>
<dbReference type="SMART" id="SM00884">
    <property type="entry name" value="Cullin_Nedd8"/>
    <property type="match status" value="1"/>
</dbReference>
<dbReference type="InterPro" id="IPR016158">
    <property type="entry name" value="Cullin_homology"/>
</dbReference>
<dbReference type="AlphaFoldDB" id="A0A7S4HWF0"/>
<dbReference type="SMART" id="SM00182">
    <property type="entry name" value="CULLIN"/>
    <property type="match status" value="1"/>
</dbReference>
<dbReference type="InterPro" id="IPR059120">
    <property type="entry name" value="Cullin-like_AB"/>
</dbReference>
<dbReference type="InterPro" id="IPR016159">
    <property type="entry name" value="Cullin_repeat-like_dom_sf"/>
</dbReference>
<evidence type="ECO:0000256" key="1">
    <source>
        <dbReference type="ARBA" id="ARBA00004906"/>
    </source>
</evidence>
<dbReference type="InterPro" id="IPR036388">
    <property type="entry name" value="WH-like_DNA-bd_sf"/>
</dbReference>
<dbReference type="FunFam" id="1.20.1310.10:FF:000001">
    <property type="entry name" value="Cullin 3"/>
    <property type="match status" value="1"/>
</dbReference>
<gene>
    <name evidence="10" type="ORF">VSP0166_LOCUS5348</name>
</gene>
<evidence type="ECO:0000256" key="4">
    <source>
        <dbReference type="ARBA" id="ARBA00022786"/>
    </source>
</evidence>
<dbReference type="GO" id="GO:0006511">
    <property type="term" value="P:ubiquitin-dependent protein catabolic process"/>
    <property type="evidence" value="ECO:0007669"/>
    <property type="project" value="InterPro"/>
</dbReference>
<dbReference type="InterPro" id="IPR036390">
    <property type="entry name" value="WH_DNA-bd_sf"/>
</dbReference>
<dbReference type="InterPro" id="IPR019559">
    <property type="entry name" value="Cullin_neddylation_domain"/>
</dbReference>
<dbReference type="InterPro" id="IPR045093">
    <property type="entry name" value="Cullin"/>
</dbReference>
<dbReference type="InterPro" id="IPR036317">
    <property type="entry name" value="Cullin_homology_sf"/>
</dbReference>
<evidence type="ECO:0000256" key="7">
    <source>
        <dbReference type="PROSITE-ProRule" id="PRU00330"/>
    </source>
</evidence>
<protein>
    <recommendedName>
        <fullName evidence="9">Cullin family profile domain-containing protein</fullName>
    </recommendedName>
</protein>
<dbReference type="InterPro" id="IPR016157">
    <property type="entry name" value="Cullin_CS"/>
</dbReference>
<evidence type="ECO:0000256" key="2">
    <source>
        <dbReference type="ARBA" id="ARBA00006019"/>
    </source>
</evidence>
<sequence length="731" mass="85040">MNGSKKPTKITIKPFRHTVQMEPQYAETIWSLLQNAIHEIHKKNASGLSFEELYRNAYNMVLHKYGDKLYLGLQDVVDTHLQGVAAEVANVPDHNFLLAVNEAWNEHDRSMLMIRDILMYMDRVYVVQHGVLPVYDLGLVLFQSNVARHPVIKERLLKSLLDLIYLERTGELINRSLVKSITQMLVDLGVNSRIVYEEDFEQPFLEATRDFYRVESQEFIASNSCPDYMRKIENRRKEELDRVQHYLDQSSENKVREVVEAELITKHMHTLVHMENSGLVPMLRDDKVEDLSRMYNLFQKVDGGLELMRNVIGDFVKDTGIAIVRDEENMKERGALVQCLLDLKMKYDNLLRLAFKEDKAFRLIINKAFEHFINLNNKAAEKISLFIDFTLRKGMKGNTDEEIDALLDQVMMLFRFIQEKDVFEKFYKNHLAKRLLFGKYVAQDAERNMISKLKAECGYQFTSKLEGMFNDMQFSQDTMERFTEFLAKSKLSLGVDLNVRVLATGNWPTPQVASCNLPDQINRCCDTFKQFYLNSHNGRRLTWQTSMGTADLSATFGSRHHELTVSTYQMCILQLFNKSNVLTFKSIQTATNIPPTDLKRNLLALTFGKYRILLKDSKNKEIEPTDKFAFNKNFKCKLVKIKIAVVDPNVEKGLRVRVDEDRRVQIEAAIVRIMKARKEMEHSNLVAETTAQLSSRFYVQPAAIKKRIECLIEREYLERSKANRKVYNYLA</sequence>
<comment type="similarity">
    <text evidence="2 7 8">Belongs to the cullin family.</text>
</comment>
<dbReference type="InterPro" id="IPR001373">
    <property type="entry name" value="Cullin_N"/>
</dbReference>
<evidence type="ECO:0000313" key="10">
    <source>
        <dbReference type="EMBL" id="CAE2211346.1"/>
    </source>
</evidence>
<dbReference type="SUPFAM" id="SSF74788">
    <property type="entry name" value="Cullin repeat-like"/>
    <property type="match status" value="1"/>
</dbReference>
<dbReference type="FunFam" id="1.20.1310.10:FF:000002">
    <property type="entry name" value="cullin-3 isoform X1"/>
    <property type="match status" value="1"/>
</dbReference>
<dbReference type="FunFam" id="1.20.1310.10:FF:000006">
    <property type="entry name" value="Cullin 3"/>
    <property type="match status" value="1"/>
</dbReference>
<dbReference type="GO" id="GO:0031625">
    <property type="term" value="F:ubiquitin protein ligase binding"/>
    <property type="evidence" value="ECO:0007669"/>
    <property type="project" value="InterPro"/>
</dbReference>
<evidence type="ECO:0000256" key="3">
    <source>
        <dbReference type="ARBA" id="ARBA00022499"/>
    </source>
</evidence>
<dbReference type="Pfam" id="PF26557">
    <property type="entry name" value="Cullin_AB"/>
    <property type="match status" value="1"/>
</dbReference>
<reference evidence="10" key="1">
    <citation type="submission" date="2021-01" db="EMBL/GenBank/DDBJ databases">
        <authorList>
            <person name="Corre E."/>
            <person name="Pelletier E."/>
            <person name="Niang G."/>
            <person name="Scheremetjew M."/>
            <person name="Finn R."/>
            <person name="Kale V."/>
            <person name="Holt S."/>
            <person name="Cochrane G."/>
            <person name="Meng A."/>
            <person name="Brown T."/>
            <person name="Cohen L."/>
        </authorList>
    </citation>
    <scope>NUCLEOTIDE SEQUENCE</scope>
    <source>
        <strain evidence="10">DIVA3 518/3/11/1/6</strain>
    </source>
</reference>
<evidence type="ECO:0000256" key="6">
    <source>
        <dbReference type="ARBA" id="ARBA00056946"/>
    </source>
</evidence>
<dbReference type="EMBL" id="HBKP01007418">
    <property type="protein sequence ID" value="CAE2211346.1"/>
    <property type="molecule type" value="Transcribed_RNA"/>
</dbReference>
<dbReference type="UniPathway" id="UPA00143"/>
<dbReference type="Pfam" id="PF10557">
    <property type="entry name" value="Cullin_Nedd8"/>
    <property type="match status" value="1"/>
</dbReference>
<dbReference type="SUPFAM" id="SSF75632">
    <property type="entry name" value="Cullin homology domain"/>
    <property type="match status" value="1"/>
</dbReference>
<organism evidence="10">
    <name type="scientific">Vannella robusta</name>
    <dbReference type="NCBI Taxonomy" id="1487602"/>
    <lineage>
        <taxon>Eukaryota</taxon>
        <taxon>Amoebozoa</taxon>
        <taxon>Discosea</taxon>
        <taxon>Flabellinia</taxon>
        <taxon>Vannellidae</taxon>
        <taxon>Vannella</taxon>
    </lineage>
</organism>
<feature type="domain" description="Cullin family profile" evidence="9">
    <location>
        <begin position="378"/>
        <end position="606"/>
    </location>
</feature>
<dbReference type="PROSITE" id="PS01256">
    <property type="entry name" value="CULLIN_1"/>
    <property type="match status" value="1"/>
</dbReference>
<evidence type="ECO:0000256" key="8">
    <source>
        <dbReference type="RuleBase" id="RU003829"/>
    </source>
</evidence>
<dbReference type="GO" id="GO:0031461">
    <property type="term" value="C:cullin-RING ubiquitin ligase complex"/>
    <property type="evidence" value="ECO:0007669"/>
    <property type="project" value="InterPro"/>
</dbReference>
<name>A0A7S4HWF0_9EUKA</name>
<evidence type="ECO:0000259" key="9">
    <source>
        <dbReference type="PROSITE" id="PS50069"/>
    </source>
</evidence>
<keyword evidence="5" id="KW-0832">Ubl conjugation</keyword>
<dbReference type="GO" id="GO:0016567">
    <property type="term" value="P:protein ubiquitination"/>
    <property type="evidence" value="ECO:0007669"/>
    <property type="project" value="UniProtKB-UniPathway"/>
</dbReference>
<dbReference type="PANTHER" id="PTHR11932">
    <property type="entry name" value="CULLIN"/>
    <property type="match status" value="1"/>
</dbReference>
<comment type="function">
    <text evidence="6">Probable core component of cullin-based SCF-like E3 ubiquitin-protein ligase complexes which mediate the ubiquitination and subsequent proteasomal degradation of target proteins. The E3 ubiquitin-protein ligase activity of the complex is dependent on the neddylation of the cullin subunit.</text>
</comment>
<proteinExistence type="inferred from homology"/>
<dbReference type="PROSITE" id="PS50069">
    <property type="entry name" value="CULLIN_2"/>
    <property type="match status" value="1"/>
</dbReference>
<dbReference type="Gene3D" id="1.20.1310.10">
    <property type="entry name" value="Cullin Repeats"/>
    <property type="match status" value="4"/>
</dbReference>
<evidence type="ECO:0000256" key="5">
    <source>
        <dbReference type="ARBA" id="ARBA00022843"/>
    </source>
</evidence>
<keyword evidence="4" id="KW-0833">Ubl conjugation pathway</keyword>
<accession>A0A7S4HWF0</accession>
<dbReference type="Gene3D" id="1.10.10.10">
    <property type="entry name" value="Winged helix-like DNA-binding domain superfamily/Winged helix DNA-binding domain"/>
    <property type="match status" value="1"/>
</dbReference>
<dbReference type="FunFam" id="1.10.10.10:FF:000014">
    <property type="entry name" value="Cullin 1"/>
    <property type="match status" value="1"/>
</dbReference>
<dbReference type="Pfam" id="PF00888">
    <property type="entry name" value="Cullin"/>
    <property type="match status" value="1"/>
</dbReference>